<dbReference type="GO" id="GO:0043565">
    <property type="term" value="F:sequence-specific DNA binding"/>
    <property type="evidence" value="ECO:0007669"/>
    <property type="project" value="InterPro"/>
</dbReference>
<dbReference type="PANTHER" id="PTHR43547">
    <property type="entry name" value="TWO-COMPONENT HISTIDINE KINASE"/>
    <property type="match status" value="1"/>
</dbReference>
<keyword evidence="5" id="KW-0547">Nucleotide-binding</keyword>
<dbReference type="InterPro" id="IPR015943">
    <property type="entry name" value="WD40/YVTN_repeat-like_dom_sf"/>
</dbReference>
<dbReference type="PROSITE" id="PS50109">
    <property type="entry name" value="HIS_KIN"/>
    <property type="match status" value="1"/>
</dbReference>
<dbReference type="InterPro" id="IPR003661">
    <property type="entry name" value="HisK_dim/P_dom"/>
</dbReference>
<dbReference type="InterPro" id="IPR036097">
    <property type="entry name" value="HisK_dim/P_sf"/>
</dbReference>
<organism evidence="16 17">
    <name type="scientific">Snuella sedimenti</name>
    <dbReference type="NCBI Taxonomy" id="2798802"/>
    <lineage>
        <taxon>Bacteria</taxon>
        <taxon>Pseudomonadati</taxon>
        <taxon>Bacteroidota</taxon>
        <taxon>Flavobacteriia</taxon>
        <taxon>Flavobacteriales</taxon>
        <taxon>Flavobacteriaceae</taxon>
        <taxon>Snuella</taxon>
    </lineage>
</organism>
<dbReference type="InterPro" id="IPR009057">
    <property type="entry name" value="Homeodomain-like_sf"/>
</dbReference>
<dbReference type="SUPFAM" id="SSF55874">
    <property type="entry name" value="ATPase domain of HSP90 chaperone/DNA topoisomerase II/histidine kinase"/>
    <property type="match status" value="1"/>
</dbReference>
<dbReference type="SMART" id="SM00342">
    <property type="entry name" value="HTH_ARAC"/>
    <property type="match status" value="1"/>
</dbReference>
<dbReference type="EC" id="2.7.13.3" evidence="2"/>
<evidence type="ECO:0000256" key="2">
    <source>
        <dbReference type="ARBA" id="ARBA00012438"/>
    </source>
</evidence>
<dbReference type="PANTHER" id="PTHR43547:SF2">
    <property type="entry name" value="HYBRID SIGNAL TRANSDUCTION HISTIDINE KINASE C"/>
    <property type="match status" value="1"/>
</dbReference>
<dbReference type="Pfam" id="PF02518">
    <property type="entry name" value="HATPase_c"/>
    <property type="match status" value="1"/>
</dbReference>
<evidence type="ECO:0000259" key="13">
    <source>
        <dbReference type="PROSITE" id="PS01124"/>
    </source>
</evidence>
<keyword evidence="10" id="KW-0238">DNA-binding</keyword>
<dbReference type="EMBL" id="JAELVQ010000006">
    <property type="protein sequence ID" value="MBJ6367765.1"/>
    <property type="molecule type" value="Genomic_DNA"/>
</dbReference>
<dbReference type="InterPro" id="IPR003594">
    <property type="entry name" value="HATPase_dom"/>
</dbReference>
<dbReference type="InterPro" id="IPR011123">
    <property type="entry name" value="Y_Y_Y"/>
</dbReference>
<keyword evidence="9" id="KW-0805">Transcription regulation</keyword>
<comment type="caution">
    <text evidence="16">The sequence shown here is derived from an EMBL/GenBank/DDBJ whole genome shotgun (WGS) entry which is preliminary data.</text>
</comment>
<dbReference type="Gene3D" id="3.30.565.10">
    <property type="entry name" value="Histidine kinase-like ATPase, C-terminal domain"/>
    <property type="match status" value="1"/>
</dbReference>
<feature type="modified residue" description="4-aspartylphosphate" evidence="12">
    <location>
        <position position="1148"/>
    </location>
</feature>
<dbReference type="SMART" id="SM00387">
    <property type="entry name" value="HATPase_c"/>
    <property type="match status" value="1"/>
</dbReference>
<evidence type="ECO:0000256" key="11">
    <source>
        <dbReference type="ARBA" id="ARBA00023163"/>
    </source>
</evidence>
<dbReference type="PROSITE" id="PS01124">
    <property type="entry name" value="HTH_ARAC_FAMILY_2"/>
    <property type="match status" value="1"/>
</dbReference>
<dbReference type="InterPro" id="IPR036890">
    <property type="entry name" value="HATPase_C_sf"/>
</dbReference>
<dbReference type="FunFam" id="3.30.565.10:FF:000037">
    <property type="entry name" value="Hybrid sensor histidine kinase/response regulator"/>
    <property type="match status" value="1"/>
</dbReference>
<keyword evidence="8" id="KW-0902">Two-component regulatory system</keyword>
<dbReference type="CDD" id="cd00075">
    <property type="entry name" value="HATPase"/>
    <property type="match status" value="1"/>
</dbReference>
<dbReference type="InterPro" id="IPR018062">
    <property type="entry name" value="HTH_AraC-typ_CS"/>
</dbReference>
<dbReference type="Gene3D" id="1.10.10.60">
    <property type="entry name" value="Homeodomain-like"/>
    <property type="match status" value="1"/>
</dbReference>
<keyword evidence="6" id="KW-0418">Kinase</keyword>
<dbReference type="GO" id="GO:0000155">
    <property type="term" value="F:phosphorelay sensor kinase activity"/>
    <property type="evidence" value="ECO:0007669"/>
    <property type="project" value="InterPro"/>
</dbReference>
<dbReference type="InterPro" id="IPR011110">
    <property type="entry name" value="Reg_prop"/>
</dbReference>
<feature type="domain" description="HTH araC/xylS-type" evidence="13">
    <location>
        <begin position="1247"/>
        <end position="1346"/>
    </location>
</feature>
<dbReference type="SUPFAM" id="SSF46689">
    <property type="entry name" value="Homeodomain-like"/>
    <property type="match status" value="1"/>
</dbReference>
<evidence type="ECO:0000259" key="15">
    <source>
        <dbReference type="PROSITE" id="PS50110"/>
    </source>
</evidence>
<keyword evidence="4" id="KW-0808">Transferase</keyword>
<dbReference type="SUPFAM" id="SSF47384">
    <property type="entry name" value="Homodimeric domain of signal transducing histidine kinase"/>
    <property type="match status" value="1"/>
</dbReference>
<dbReference type="SUPFAM" id="SSF101898">
    <property type="entry name" value="NHL repeat"/>
    <property type="match status" value="1"/>
</dbReference>
<dbReference type="Pfam" id="PF12833">
    <property type="entry name" value="HTH_18"/>
    <property type="match status" value="1"/>
</dbReference>
<evidence type="ECO:0000313" key="17">
    <source>
        <dbReference type="Proteomes" id="UP000610931"/>
    </source>
</evidence>
<dbReference type="Pfam" id="PF00072">
    <property type="entry name" value="Response_reg"/>
    <property type="match status" value="1"/>
</dbReference>
<dbReference type="GO" id="GO:0005524">
    <property type="term" value="F:ATP binding"/>
    <property type="evidence" value="ECO:0007669"/>
    <property type="project" value="UniProtKB-KW"/>
</dbReference>
<feature type="domain" description="Histidine kinase" evidence="14">
    <location>
        <begin position="841"/>
        <end position="1060"/>
    </location>
</feature>
<protein>
    <recommendedName>
        <fullName evidence="2">histidine kinase</fullName>
        <ecNumber evidence="2">2.7.13.3</ecNumber>
    </recommendedName>
</protein>
<dbReference type="PRINTS" id="PR00344">
    <property type="entry name" value="BCTRLSENSOR"/>
</dbReference>
<keyword evidence="7" id="KW-0067">ATP-binding</keyword>
<dbReference type="InterPro" id="IPR005467">
    <property type="entry name" value="His_kinase_dom"/>
</dbReference>
<dbReference type="PROSITE" id="PS50110">
    <property type="entry name" value="RESPONSE_REGULATORY"/>
    <property type="match status" value="1"/>
</dbReference>
<dbReference type="SUPFAM" id="SSF52172">
    <property type="entry name" value="CheY-like"/>
    <property type="match status" value="1"/>
</dbReference>
<dbReference type="InterPro" id="IPR001789">
    <property type="entry name" value="Sig_transdc_resp-reg_receiver"/>
</dbReference>
<keyword evidence="3 12" id="KW-0597">Phosphoprotein</keyword>
<name>A0A8J7IVM1_9FLAO</name>
<dbReference type="SMART" id="SM00448">
    <property type="entry name" value="REC"/>
    <property type="match status" value="1"/>
</dbReference>
<evidence type="ECO:0000313" key="16">
    <source>
        <dbReference type="EMBL" id="MBJ6367765.1"/>
    </source>
</evidence>
<evidence type="ECO:0000256" key="4">
    <source>
        <dbReference type="ARBA" id="ARBA00022679"/>
    </source>
</evidence>
<comment type="catalytic activity">
    <reaction evidence="1">
        <text>ATP + protein L-histidine = ADP + protein N-phospho-L-histidine.</text>
        <dbReference type="EC" id="2.7.13.3"/>
    </reaction>
</comment>
<dbReference type="Pfam" id="PF07494">
    <property type="entry name" value="Reg_prop"/>
    <property type="match status" value="1"/>
</dbReference>
<evidence type="ECO:0000256" key="9">
    <source>
        <dbReference type="ARBA" id="ARBA00023015"/>
    </source>
</evidence>
<evidence type="ECO:0000256" key="12">
    <source>
        <dbReference type="PROSITE-ProRule" id="PRU00169"/>
    </source>
</evidence>
<evidence type="ECO:0000256" key="8">
    <source>
        <dbReference type="ARBA" id="ARBA00023012"/>
    </source>
</evidence>
<dbReference type="Gene3D" id="2.60.40.10">
    <property type="entry name" value="Immunoglobulins"/>
    <property type="match status" value="1"/>
</dbReference>
<dbReference type="InterPro" id="IPR018060">
    <property type="entry name" value="HTH_AraC"/>
</dbReference>
<keyword evidence="17" id="KW-1185">Reference proteome</keyword>
<dbReference type="Gene3D" id="1.10.287.130">
    <property type="match status" value="1"/>
</dbReference>
<dbReference type="Gene3D" id="2.130.10.10">
    <property type="entry name" value="YVTN repeat-like/Quinoprotein amine dehydrogenase"/>
    <property type="match status" value="2"/>
</dbReference>
<dbReference type="InterPro" id="IPR004358">
    <property type="entry name" value="Sig_transdc_His_kin-like_C"/>
</dbReference>
<sequence length="1365" mass="154763">MHKFKFYVFLGAVVFFTLIVSGQNHTNFSHISPTLNNRDIRVFKTLQDSIGNIWMAYGGGLLIYDGYRYKAISNNSIFPDRKSGDYLKDMVLDSSKNIWLLSHQGSLTKYHAKGKHFEAIASLIKEETINAIKVKGDTVWMGTQGGAVYRYANAVMDSIMHVPEKDFPENFISDIEVGPDDELFLSIGYGTGNILVYSNKSNHLEVLDAPFKGYPGGLVIVADNYNKLWIGTETYGLFVYDIVNKRFIQDTFFKGRLFNIRNEMFRVLYCDSNGFVWGGTDGGGLYRIDAHKGDVTLFTKQNTNESSLSTNTILDINEDAHKNLWVITNYGKVNILPNANNSIHYHEGSQTNSPLRILSIYRSSKNVLWVGTDGEGITKITFNKDGSSKEKQYFNDAILNKGFYVQSIVEDDNANLWFGTYKNGLWFSNTQKDSFKKIEISNSKKLKASDVRAVYKDSKGRIWVGSDISINVYSKNQKLLASFEHNSYGLKGSIVESIIEDQNETIWFGLYEGGLFQFIENKDELKASSFVNCSTVNNETPMGALGIKSMAIGDANTIWMVNGSGKLLKFNTEHHNYTSFKNMDVLADKSLSAVVMEDNDNLWLSTTNGICHFNVKDSIIKTYYKADGLQDNVFMSRSVFKASDGMLYFGGVKGLNYFYPKDLDKNQSLARLQINSIEILNQSANVLIPEQIPNELFDAKSLILKHSQSSFSFRFSAVGNNILDPKYYYTYRLKGFDADWITSNTERIATYTNIPSGNYTFEVKAGTKRGVWDIPVKKITITIAPPIWNTPLAYVIYICVLALIAYGVKRWYSLRKKLFLEKISHKKDSELNASKMNFFAKMSHEIQTPITLILGPIDDMLKRAEANGNLLLKQRLSIIAYNAKRLSKIGRELTLVRDKELDKLRLNVTKNDLYENIQAVGLSFKELARKKHIDFAINCPKNLSEAWYDKEKLEHIVYNLLSNAFKFTPQEGNIQLTVIPINSKKMIKLSVTDSGQGIPREELNDIFELFYQSKSGKNNKGAGIGLALTKELVDLHKGKIEVESSPIDGTVFTVIIPVAKESYNDYERIVADEPKEAGTVEETNTVSLHEKGNGDILKKTVLIVEDNYDLQSFLKDILCHDYNVILAENGEEGYYYAKSNFPDLILSDIMMPELDGIEMCRKLQEDHLTKHIPVVLLTAKNSTKSKLTGLQSGAIEYISKPFNTNELLLKVKNIIMSKEHIISKYRKEFISSPDLKEKKSQDEVFLENLVANINLRIDDANFKMEELSDMLNMGYSSIYRKCQALTGHSLLDFVRLIRLKKAAVLLTKYGYSVSESAFMTGFNDPKYFSRCFKKSFKKAPAEFKKEAQKIGVADYLNKHKVDSYY</sequence>
<dbReference type="PROSITE" id="PS00041">
    <property type="entry name" value="HTH_ARAC_FAMILY_1"/>
    <property type="match status" value="1"/>
</dbReference>
<proteinExistence type="predicted"/>
<dbReference type="Gene3D" id="3.40.50.2300">
    <property type="match status" value="1"/>
</dbReference>
<dbReference type="InterPro" id="IPR011006">
    <property type="entry name" value="CheY-like_superfamily"/>
</dbReference>
<evidence type="ECO:0000256" key="7">
    <source>
        <dbReference type="ARBA" id="ARBA00022840"/>
    </source>
</evidence>
<dbReference type="InterPro" id="IPR013783">
    <property type="entry name" value="Ig-like_fold"/>
</dbReference>
<evidence type="ECO:0000259" key="14">
    <source>
        <dbReference type="PROSITE" id="PS50109"/>
    </source>
</evidence>
<dbReference type="RefSeq" id="WP_199114534.1">
    <property type="nucleotide sequence ID" value="NZ_JAELVQ010000006.1"/>
</dbReference>
<reference evidence="16" key="1">
    <citation type="submission" date="2020-12" db="EMBL/GenBank/DDBJ databases">
        <title>Snuella sp. nov., isolated from sediment in Incheon.</title>
        <authorList>
            <person name="Kim W."/>
        </authorList>
    </citation>
    <scope>NUCLEOTIDE SEQUENCE</scope>
    <source>
        <strain evidence="16">CAU 1569</strain>
    </source>
</reference>
<dbReference type="GO" id="GO:0003700">
    <property type="term" value="F:DNA-binding transcription factor activity"/>
    <property type="evidence" value="ECO:0007669"/>
    <property type="project" value="InterPro"/>
</dbReference>
<dbReference type="Pfam" id="PF07495">
    <property type="entry name" value="Y_Y_Y"/>
    <property type="match status" value="1"/>
</dbReference>
<dbReference type="SUPFAM" id="SSF63829">
    <property type="entry name" value="Calcium-dependent phosphotriesterase"/>
    <property type="match status" value="1"/>
</dbReference>
<feature type="domain" description="Response regulatory" evidence="15">
    <location>
        <begin position="1100"/>
        <end position="1215"/>
    </location>
</feature>
<dbReference type="Proteomes" id="UP000610931">
    <property type="component" value="Unassembled WGS sequence"/>
</dbReference>
<evidence type="ECO:0000256" key="1">
    <source>
        <dbReference type="ARBA" id="ARBA00000085"/>
    </source>
</evidence>
<evidence type="ECO:0000256" key="6">
    <source>
        <dbReference type="ARBA" id="ARBA00022777"/>
    </source>
</evidence>
<gene>
    <name evidence="16" type="ORF">JF259_06675</name>
</gene>
<keyword evidence="11" id="KW-0804">Transcription</keyword>
<evidence type="ECO:0000256" key="3">
    <source>
        <dbReference type="ARBA" id="ARBA00022553"/>
    </source>
</evidence>
<evidence type="ECO:0000256" key="10">
    <source>
        <dbReference type="ARBA" id="ARBA00023125"/>
    </source>
</evidence>
<evidence type="ECO:0000256" key="5">
    <source>
        <dbReference type="ARBA" id="ARBA00022741"/>
    </source>
</evidence>
<accession>A0A8J7IVM1</accession>
<dbReference type="CDD" id="cd00082">
    <property type="entry name" value="HisKA"/>
    <property type="match status" value="1"/>
</dbReference>